<dbReference type="InterPro" id="IPR005182">
    <property type="entry name" value="YdbS-like_PH"/>
</dbReference>
<keyword evidence="1" id="KW-1133">Transmembrane helix</keyword>
<dbReference type="AlphaFoldDB" id="A0AAP3AG63"/>
<evidence type="ECO:0000259" key="2">
    <source>
        <dbReference type="Pfam" id="PF03703"/>
    </source>
</evidence>
<dbReference type="EMBL" id="JALXKZ020000006">
    <property type="protein sequence ID" value="MCV7628575.1"/>
    <property type="molecule type" value="Genomic_DNA"/>
</dbReference>
<protein>
    <submittedName>
        <fullName evidence="3">PH domain-containing protein</fullName>
    </submittedName>
</protein>
<dbReference type="Pfam" id="PF03703">
    <property type="entry name" value="bPH_2"/>
    <property type="match status" value="1"/>
</dbReference>
<organism evidence="3 4">
    <name type="scientific">Micrococcus luteus</name>
    <name type="common">Micrococcus lysodeikticus</name>
    <dbReference type="NCBI Taxonomy" id="1270"/>
    <lineage>
        <taxon>Bacteria</taxon>
        <taxon>Bacillati</taxon>
        <taxon>Actinomycetota</taxon>
        <taxon>Actinomycetes</taxon>
        <taxon>Micrococcales</taxon>
        <taxon>Micrococcaceae</taxon>
        <taxon>Micrococcus</taxon>
    </lineage>
</organism>
<dbReference type="RefSeq" id="WP_049158532.1">
    <property type="nucleotide sequence ID" value="NZ_CBDRLD010000011.1"/>
</dbReference>
<keyword evidence="1" id="KW-0472">Membrane</keyword>
<feature type="transmembrane region" description="Helical" evidence="1">
    <location>
        <begin position="20"/>
        <end position="42"/>
    </location>
</feature>
<name>A0AAP3AG63_MICLU</name>
<keyword evidence="1" id="KW-0812">Transmembrane</keyword>
<evidence type="ECO:0000313" key="3">
    <source>
        <dbReference type="EMBL" id="MCV7628575.1"/>
    </source>
</evidence>
<evidence type="ECO:0000313" key="4">
    <source>
        <dbReference type="Proteomes" id="UP001205867"/>
    </source>
</evidence>
<sequence>MRLEPGEQVMVRTRTHPRALLRPAAVLVAVAFLLGLAVGVLARPDLPGIVAANRAVLEAAAWVVAALVLLPGTVRPLWRWVFRRTVVTDRRILQRAGVGGSGAAMPLVSIADVQRRRRGSGAGDLHILFQEPARQVHWRLRDVPEAARFEEALAHLTRQARTRTWPAPVPTGDLR</sequence>
<accession>A0AAP3AG63</accession>
<reference evidence="3" key="1">
    <citation type="submission" date="2023-06" db="EMBL/GenBank/DDBJ databases">
        <title>lsaBGC provides a comprehensive framework for evolutionary analysis of biosynthetic gene clusters within focal taxa.</title>
        <authorList>
            <person name="Salamzade R."/>
            <person name="Sandstrom S."/>
            <person name="Kalan L.R."/>
        </authorList>
    </citation>
    <scope>NUCLEOTIDE SEQUENCE</scope>
    <source>
        <strain evidence="3">P3-SID899</strain>
    </source>
</reference>
<dbReference type="Proteomes" id="UP001205867">
    <property type="component" value="Unassembled WGS sequence"/>
</dbReference>
<feature type="transmembrane region" description="Helical" evidence="1">
    <location>
        <begin position="54"/>
        <end position="74"/>
    </location>
</feature>
<proteinExistence type="predicted"/>
<evidence type="ECO:0000256" key="1">
    <source>
        <dbReference type="SAM" id="Phobius"/>
    </source>
</evidence>
<gene>
    <name evidence="3" type="ORF">M3A82_004360</name>
</gene>
<feature type="domain" description="YdbS-like PH" evidence="2">
    <location>
        <begin position="83"/>
        <end position="152"/>
    </location>
</feature>
<comment type="caution">
    <text evidence="3">The sequence shown here is derived from an EMBL/GenBank/DDBJ whole genome shotgun (WGS) entry which is preliminary data.</text>
</comment>